<proteinExistence type="predicted"/>
<evidence type="ECO:0000256" key="1">
    <source>
        <dbReference type="ARBA" id="ARBA00004141"/>
    </source>
</evidence>
<sequence length="101" mass="11314">MARTSMGLEENIAGLLCYALGWITGIVFLVLEKENKFVRFHAMQSLVTFLPLSLIASIGWAISSLVGILALILWLVMMFKAYQGEMYKLPIVGDFAEKQIE</sequence>
<organism evidence="6">
    <name type="scientific">Candidatus Methanophagaceae archaeon ANME-1 ERB6</name>
    <dbReference type="NCBI Taxonomy" id="2759912"/>
    <lineage>
        <taxon>Archaea</taxon>
        <taxon>Methanobacteriati</taxon>
        <taxon>Methanobacteriota</taxon>
        <taxon>Stenosarchaea group</taxon>
        <taxon>Methanomicrobia</taxon>
        <taxon>Candidatus Methanophagales</taxon>
        <taxon>Candidatus Methanophagaceae</taxon>
    </lineage>
</organism>
<feature type="transmembrane region" description="Helical" evidence="5">
    <location>
        <begin position="12"/>
        <end position="31"/>
    </location>
</feature>
<name>A0A7G9YW70_9EURY</name>
<reference evidence="6" key="1">
    <citation type="submission" date="2020-06" db="EMBL/GenBank/DDBJ databases">
        <title>Unique genomic features of the anaerobic methanotrophic archaea.</title>
        <authorList>
            <person name="Chadwick G.L."/>
            <person name="Skennerton C.T."/>
            <person name="Laso-Perez R."/>
            <person name="Leu A.O."/>
            <person name="Speth D.R."/>
            <person name="Yu H."/>
            <person name="Morgan-Lang C."/>
            <person name="Hatzenpichler R."/>
            <person name="Goudeau D."/>
            <person name="Malmstrom R."/>
            <person name="Brazelton W.J."/>
            <person name="Woyke T."/>
            <person name="Hallam S.J."/>
            <person name="Tyson G.W."/>
            <person name="Wegener G."/>
            <person name="Boetius A."/>
            <person name="Orphan V."/>
        </authorList>
    </citation>
    <scope>NUCLEOTIDE SEQUENCE</scope>
</reference>
<dbReference type="Pfam" id="PF09685">
    <property type="entry name" value="MamF_MmsF"/>
    <property type="match status" value="1"/>
</dbReference>
<evidence type="ECO:0000256" key="2">
    <source>
        <dbReference type="ARBA" id="ARBA00022692"/>
    </source>
</evidence>
<feature type="transmembrane region" description="Helical" evidence="5">
    <location>
        <begin position="51"/>
        <end position="76"/>
    </location>
</feature>
<keyword evidence="4 5" id="KW-0472">Membrane</keyword>
<dbReference type="InterPro" id="IPR019109">
    <property type="entry name" value="MamF_MmsF"/>
</dbReference>
<comment type="subcellular location">
    <subcellularLocation>
        <location evidence="1">Membrane</location>
        <topology evidence="1">Multi-pass membrane protein</topology>
    </subcellularLocation>
</comment>
<evidence type="ECO:0000256" key="4">
    <source>
        <dbReference type="ARBA" id="ARBA00023136"/>
    </source>
</evidence>
<dbReference type="AlphaFoldDB" id="A0A7G9YW70"/>
<evidence type="ECO:0008006" key="7">
    <source>
        <dbReference type="Google" id="ProtNLM"/>
    </source>
</evidence>
<protein>
    <recommendedName>
        <fullName evidence="7">Chloroplast import component protein (Tic20)</fullName>
    </recommendedName>
</protein>
<dbReference type="PANTHER" id="PTHR36460">
    <property type="entry name" value="UPF0132 DOMAIN PROTEIN (AFU_ORTHOLOGUE AFUA_3G10255)"/>
    <property type="match status" value="1"/>
</dbReference>
<dbReference type="PANTHER" id="PTHR36460:SF1">
    <property type="entry name" value="UPF0132 DOMAIN PROTEIN (AFU_ORTHOLOGUE AFUA_3G10255)"/>
    <property type="match status" value="1"/>
</dbReference>
<accession>A0A7G9YW70</accession>
<evidence type="ECO:0000313" key="6">
    <source>
        <dbReference type="EMBL" id="QNO52254.1"/>
    </source>
</evidence>
<keyword evidence="3 5" id="KW-1133">Transmembrane helix</keyword>
<evidence type="ECO:0000256" key="5">
    <source>
        <dbReference type="SAM" id="Phobius"/>
    </source>
</evidence>
<evidence type="ECO:0000256" key="3">
    <source>
        <dbReference type="ARBA" id="ARBA00022989"/>
    </source>
</evidence>
<dbReference type="GO" id="GO:0016020">
    <property type="term" value="C:membrane"/>
    <property type="evidence" value="ECO:0007669"/>
    <property type="project" value="UniProtKB-SubCell"/>
</dbReference>
<keyword evidence="2 5" id="KW-0812">Transmembrane</keyword>
<dbReference type="EMBL" id="MT631505">
    <property type="protein sequence ID" value="QNO52254.1"/>
    <property type="molecule type" value="Genomic_DNA"/>
</dbReference>
<gene>
    <name evidence="6" type="ORF">BPDGFPMF_00013</name>
</gene>